<dbReference type="WBParaSite" id="HPLM_0000269001-mRNA-1">
    <property type="protein sequence ID" value="HPLM_0000269001-mRNA-1"/>
    <property type="gene ID" value="HPLM_0000269001"/>
</dbReference>
<organism evidence="4">
    <name type="scientific">Haemonchus placei</name>
    <name type="common">Barber's pole worm</name>
    <dbReference type="NCBI Taxonomy" id="6290"/>
    <lineage>
        <taxon>Eukaryota</taxon>
        <taxon>Metazoa</taxon>
        <taxon>Ecdysozoa</taxon>
        <taxon>Nematoda</taxon>
        <taxon>Chromadorea</taxon>
        <taxon>Rhabditida</taxon>
        <taxon>Rhabditina</taxon>
        <taxon>Rhabditomorpha</taxon>
        <taxon>Strongyloidea</taxon>
        <taxon>Trichostrongylidae</taxon>
        <taxon>Haemonchus</taxon>
    </lineage>
</organism>
<dbReference type="Pfam" id="PF20659">
    <property type="entry name" value="MS_C"/>
    <property type="match status" value="1"/>
</dbReference>
<evidence type="ECO:0000259" key="1">
    <source>
        <dbReference type="Pfam" id="PF20659"/>
    </source>
</evidence>
<reference evidence="2 3" key="2">
    <citation type="submission" date="2018-11" db="EMBL/GenBank/DDBJ databases">
        <authorList>
            <consortium name="Pathogen Informatics"/>
        </authorList>
    </citation>
    <scope>NUCLEOTIDE SEQUENCE [LARGE SCALE GENOMIC DNA]</scope>
    <source>
        <strain evidence="2 3">MHpl1</strain>
    </source>
</reference>
<dbReference type="PANTHER" id="PTHR42902">
    <property type="entry name" value="MALATE SYNTHASE"/>
    <property type="match status" value="1"/>
</dbReference>
<dbReference type="STRING" id="6290.A0A0N4VZG8"/>
<dbReference type="EMBL" id="UZAF01006261">
    <property type="protein sequence ID" value="VDO16297.1"/>
    <property type="molecule type" value="Genomic_DNA"/>
</dbReference>
<gene>
    <name evidence="2" type="ORF">HPLM_LOCUS2687</name>
</gene>
<sequence length="184" mass="20954">MPTPNQIDKQLQGFFATNQELTAIPEGTRTEHGFRHNISVTLDGFYVDGKKGIQVLGYLDSWLRGVGCVPLYNLMEDAATAEISRSQLWQWLRHDARLEDGRTIDAQLVKQTIAAETERRLIRAGSVVSRYCNKFSELYPTVEEFVQCSFRRSVLSSVRTMFLVSVIGPNRRDPKPTWEEADVT</sequence>
<keyword evidence="3" id="KW-1185">Reference proteome</keyword>
<dbReference type="InterPro" id="IPR011076">
    <property type="entry name" value="Malate_synth_sf"/>
</dbReference>
<reference evidence="4" key="1">
    <citation type="submission" date="2017-02" db="UniProtKB">
        <authorList>
            <consortium name="WormBaseParasite"/>
        </authorList>
    </citation>
    <scope>IDENTIFICATION</scope>
</reference>
<evidence type="ECO:0000313" key="2">
    <source>
        <dbReference type="EMBL" id="VDO16297.1"/>
    </source>
</evidence>
<dbReference type="Gene3D" id="1.20.1220.12">
    <property type="entry name" value="Malate synthase, domain III"/>
    <property type="match status" value="1"/>
</dbReference>
<dbReference type="OrthoDB" id="4078635at2759"/>
<proteinExistence type="predicted"/>
<protein>
    <submittedName>
        <fullName evidence="4">Malate synthase</fullName>
    </submittedName>
</protein>
<dbReference type="SUPFAM" id="SSF51645">
    <property type="entry name" value="Malate synthase G"/>
    <property type="match status" value="1"/>
</dbReference>
<name>A0A0N4VZG8_HAEPC</name>
<dbReference type="GO" id="GO:0006097">
    <property type="term" value="P:glyoxylate cycle"/>
    <property type="evidence" value="ECO:0007669"/>
    <property type="project" value="InterPro"/>
</dbReference>
<dbReference type="GO" id="GO:0004474">
    <property type="term" value="F:malate synthase activity"/>
    <property type="evidence" value="ECO:0007669"/>
    <property type="project" value="InterPro"/>
</dbReference>
<dbReference type="GO" id="GO:0005737">
    <property type="term" value="C:cytoplasm"/>
    <property type="evidence" value="ECO:0007669"/>
    <property type="project" value="TreeGrafter"/>
</dbReference>
<dbReference type="AlphaFoldDB" id="A0A0N4VZG8"/>
<evidence type="ECO:0000313" key="4">
    <source>
        <dbReference type="WBParaSite" id="HPLM_0000269001-mRNA-1"/>
    </source>
</evidence>
<dbReference type="InterPro" id="IPR044856">
    <property type="entry name" value="Malate_synth_C_sf"/>
</dbReference>
<evidence type="ECO:0000313" key="3">
    <source>
        <dbReference type="Proteomes" id="UP000268014"/>
    </source>
</evidence>
<dbReference type="FunFam" id="1.20.1220.12:FF:000001">
    <property type="entry name" value="Malate synthase"/>
    <property type="match status" value="1"/>
</dbReference>
<dbReference type="PANTHER" id="PTHR42902:SF1">
    <property type="entry name" value="MALATE SYNTHASE 1-RELATED"/>
    <property type="match status" value="1"/>
</dbReference>
<dbReference type="InterPro" id="IPR006252">
    <property type="entry name" value="Malate_synthA"/>
</dbReference>
<accession>A0A0N4VZG8</accession>
<dbReference type="InterPro" id="IPR048355">
    <property type="entry name" value="MS_C"/>
</dbReference>
<feature type="domain" description="Malate synthase C-terminal" evidence="1">
    <location>
        <begin position="55"/>
        <end position="126"/>
    </location>
</feature>
<dbReference type="Proteomes" id="UP000268014">
    <property type="component" value="Unassembled WGS sequence"/>
</dbReference>